<dbReference type="Pfam" id="PF09296">
    <property type="entry name" value="NUDIX-like"/>
    <property type="match status" value="1"/>
</dbReference>
<comment type="caution">
    <text evidence="12">The sequence shown here is derived from an EMBL/GenBank/DDBJ whole genome shotgun (WGS) entry which is preliminary data.</text>
</comment>
<dbReference type="Gene3D" id="3.90.79.20">
    <property type="match status" value="1"/>
</dbReference>
<evidence type="ECO:0000256" key="8">
    <source>
        <dbReference type="ARBA" id="ARBA00023027"/>
    </source>
</evidence>
<dbReference type="EMBL" id="LODL01000021">
    <property type="protein sequence ID" value="KXB30197.1"/>
    <property type="molecule type" value="Genomic_DNA"/>
</dbReference>
<dbReference type="PANTHER" id="PTHR42904">
    <property type="entry name" value="NUDIX HYDROLASE, NUDC SUBFAMILY"/>
    <property type="match status" value="1"/>
</dbReference>
<keyword evidence="8" id="KW-0520">NAD</keyword>
<dbReference type="NCBIfam" id="NF001299">
    <property type="entry name" value="PRK00241.1"/>
    <property type="match status" value="1"/>
</dbReference>
<dbReference type="CDD" id="cd03429">
    <property type="entry name" value="NUDIX_NADH_pyrophosphatase_Nudt13"/>
    <property type="match status" value="1"/>
</dbReference>
<evidence type="ECO:0000313" key="13">
    <source>
        <dbReference type="Proteomes" id="UP000070186"/>
    </source>
</evidence>
<dbReference type="InterPro" id="IPR015375">
    <property type="entry name" value="NADH_PPase-like_N"/>
</dbReference>
<dbReference type="STRING" id="281362.AT959_12600"/>
<evidence type="ECO:0000259" key="11">
    <source>
        <dbReference type="PROSITE" id="PS51462"/>
    </source>
</evidence>
<dbReference type="InterPro" id="IPR015797">
    <property type="entry name" value="NUDIX_hydrolase-like_dom_sf"/>
</dbReference>
<comment type="catalytic activity">
    <reaction evidence="9">
        <text>a 5'-end NAD(+)-phospho-ribonucleoside in mRNA + H2O = a 5'-end phospho-adenosine-phospho-ribonucleoside in mRNA + beta-nicotinamide D-ribonucleotide + 2 H(+)</text>
        <dbReference type="Rhea" id="RHEA:60876"/>
        <dbReference type="Rhea" id="RHEA-COMP:15698"/>
        <dbReference type="Rhea" id="RHEA-COMP:15719"/>
        <dbReference type="ChEBI" id="CHEBI:14649"/>
        <dbReference type="ChEBI" id="CHEBI:15377"/>
        <dbReference type="ChEBI" id="CHEBI:15378"/>
        <dbReference type="ChEBI" id="CHEBI:144029"/>
        <dbReference type="ChEBI" id="CHEBI:144051"/>
    </reaction>
    <physiologicalReaction direction="left-to-right" evidence="9">
        <dbReference type="Rhea" id="RHEA:60877"/>
    </physiologicalReaction>
</comment>
<keyword evidence="7" id="KW-0460">Magnesium</keyword>
<dbReference type="Pfam" id="PF00293">
    <property type="entry name" value="NUDIX"/>
    <property type="match status" value="1"/>
</dbReference>
<organism evidence="12 13">
    <name type="scientific">Dechloromonas denitrificans</name>
    <dbReference type="NCBI Taxonomy" id="281362"/>
    <lineage>
        <taxon>Bacteria</taxon>
        <taxon>Pseudomonadati</taxon>
        <taxon>Pseudomonadota</taxon>
        <taxon>Betaproteobacteria</taxon>
        <taxon>Rhodocyclales</taxon>
        <taxon>Azonexaceae</taxon>
        <taxon>Dechloromonas</taxon>
    </lineage>
</organism>
<dbReference type="SUPFAM" id="SSF55811">
    <property type="entry name" value="Nudix"/>
    <property type="match status" value="2"/>
</dbReference>
<comment type="cofactor">
    <cofactor evidence="1">
        <name>Mg(2+)</name>
        <dbReference type="ChEBI" id="CHEBI:18420"/>
    </cofactor>
</comment>
<dbReference type="GO" id="GO:0006742">
    <property type="term" value="P:NADP+ catabolic process"/>
    <property type="evidence" value="ECO:0007669"/>
    <property type="project" value="TreeGrafter"/>
</dbReference>
<evidence type="ECO:0000256" key="7">
    <source>
        <dbReference type="ARBA" id="ARBA00022842"/>
    </source>
</evidence>
<protein>
    <recommendedName>
        <fullName evidence="4">NAD(+) diphosphatase</fullName>
        <ecNumber evidence="4">3.6.1.22</ecNumber>
    </recommendedName>
</protein>
<dbReference type="RefSeq" id="WP_066883592.1">
    <property type="nucleotide sequence ID" value="NZ_LODL01000021.1"/>
</dbReference>
<evidence type="ECO:0000256" key="4">
    <source>
        <dbReference type="ARBA" id="ARBA00012381"/>
    </source>
</evidence>
<keyword evidence="6 10" id="KW-0378">Hydrolase</keyword>
<evidence type="ECO:0000256" key="9">
    <source>
        <dbReference type="ARBA" id="ARBA00023679"/>
    </source>
</evidence>
<comment type="cofactor">
    <cofactor evidence="2">
        <name>Zn(2+)</name>
        <dbReference type="ChEBI" id="CHEBI:29105"/>
    </cofactor>
</comment>
<dbReference type="PROSITE" id="PS51462">
    <property type="entry name" value="NUDIX"/>
    <property type="match status" value="1"/>
</dbReference>
<feature type="domain" description="Nudix hydrolase" evidence="11">
    <location>
        <begin position="129"/>
        <end position="254"/>
    </location>
</feature>
<evidence type="ECO:0000256" key="6">
    <source>
        <dbReference type="ARBA" id="ARBA00022801"/>
    </source>
</evidence>
<dbReference type="InterPro" id="IPR020476">
    <property type="entry name" value="Nudix_hydrolase"/>
</dbReference>
<keyword evidence="5" id="KW-0479">Metal-binding</keyword>
<proteinExistence type="inferred from homology"/>
<dbReference type="PROSITE" id="PS00893">
    <property type="entry name" value="NUDIX_BOX"/>
    <property type="match status" value="1"/>
</dbReference>
<keyword evidence="13" id="KW-1185">Reference proteome</keyword>
<dbReference type="PANTHER" id="PTHR42904:SF6">
    <property type="entry name" value="NAD-CAPPED RNA HYDROLASE NUDT12"/>
    <property type="match status" value="1"/>
</dbReference>
<evidence type="ECO:0000256" key="2">
    <source>
        <dbReference type="ARBA" id="ARBA00001947"/>
    </source>
</evidence>
<dbReference type="EC" id="3.6.1.22" evidence="4"/>
<dbReference type="Proteomes" id="UP000070186">
    <property type="component" value="Unassembled WGS sequence"/>
</dbReference>
<dbReference type="InterPro" id="IPR049734">
    <property type="entry name" value="NudC-like_C"/>
</dbReference>
<dbReference type="InterPro" id="IPR050241">
    <property type="entry name" value="NAD-cap_RNA_hydrolase_NudC"/>
</dbReference>
<dbReference type="PRINTS" id="PR00502">
    <property type="entry name" value="NUDIXFAMILY"/>
</dbReference>
<reference evidence="12 13" key="1">
    <citation type="submission" date="2015-12" db="EMBL/GenBank/DDBJ databases">
        <title>Nitrous oxide reduction kinetics distinguish bacteria harboring typical versus atypical NosZ.</title>
        <authorList>
            <person name="Yoon S."/>
            <person name="Nissen S."/>
            <person name="Park D."/>
            <person name="Sanford R.A."/>
            <person name="Loeffler F.E."/>
        </authorList>
    </citation>
    <scope>NUCLEOTIDE SEQUENCE [LARGE SCALE GENOMIC DNA]</scope>
    <source>
        <strain evidence="12 13">ATCC BAA-841</strain>
    </source>
</reference>
<dbReference type="InterPro" id="IPR000086">
    <property type="entry name" value="NUDIX_hydrolase_dom"/>
</dbReference>
<accession>A0A133XGY6</accession>
<dbReference type="InterPro" id="IPR020084">
    <property type="entry name" value="NUDIX_hydrolase_CS"/>
</dbReference>
<dbReference type="GO" id="GO:0019677">
    <property type="term" value="P:NAD+ catabolic process"/>
    <property type="evidence" value="ECO:0007669"/>
    <property type="project" value="TreeGrafter"/>
</dbReference>
<name>A0A133XGY6_9RHOO</name>
<dbReference type="GO" id="GO:0046872">
    <property type="term" value="F:metal ion binding"/>
    <property type="evidence" value="ECO:0007669"/>
    <property type="project" value="UniProtKB-KW"/>
</dbReference>
<dbReference type="GO" id="GO:0005829">
    <property type="term" value="C:cytosol"/>
    <property type="evidence" value="ECO:0007669"/>
    <property type="project" value="TreeGrafter"/>
</dbReference>
<comment type="similarity">
    <text evidence="3">Belongs to the Nudix hydrolase family. NudC subfamily.</text>
</comment>
<sequence>MNNASYWILRCEHRLLTLSGSAPEGIFPSGPAADFGHPEQALHIGDLHGFPCYAADVAQLPEIPGGEATSLRAIFQLAGAETFALAGRATQLLDWQNNHRFCGKCGTPTAMKAGETAMQCPACGLLAYPRISPAVMVLVRDGDKLLLGRSPHFKSGVFSALAGFVEPGETLEECAAREVREEVGIEIANLRYFHSQPWPFPNSLMVAFFADYAGGTITPDPQEIEAADWFPLDALPLLPDPVSISRRLIEAARQG</sequence>
<dbReference type="Gene3D" id="3.90.79.10">
    <property type="entry name" value="Nucleoside Triphosphate Pyrophosphohydrolase"/>
    <property type="match status" value="1"/>
</dbReference>
<dbReference type="InterPro" id="IPR015376">
    <property type="entry name" value="Znr_NADH_PPase"/>
</dbReference>
<dbReference type="Pfam" id="PF09297">
    <property type="entry name" value="Zn_ribbon_NUD"/>
    <property type="match status" value="1"/>
</dbReference>
<gene>
    <name evidence="12" type="ORF">AT959_12600</name>
</gene>
<evidence type="ECO:0000256" key="10">
    <source>
        <dbReference type="RuleBase" id="RU003476"/>
    </source>
</evidence>
<evidence type="ECO:0000313" key="12">
    <source>
        <dbReference type="EMBL" id="KXB30197.1"/>
    </source>
</evidence>
<dbReference type="GO" id="GO:0035529">
    <property type="term" value="F:NADH pyrophosphatase activity"/>
    <property type="evidence" value="ECO:0007669"/>
    <property type="project" value="TreeGrafter"/>
</dbReference>
<evidence type="ECO:0000256" key="3">
    <source>
        <dbReference type="ARBA" id="ARBA00009595"/>
    </source>
</evidence>
<evidence type="ECO:0000256" key="1">
    <source>
        <dbReference type="ARBA" id="ARBA00001946"/>
    </source>
</evidence>
<evidence type="ECO:0000256" key="5">
    <source>
        <dbReference type="ARBA" id="ARBA00022723"/>
    </source>
</evidence>
<dbReference type="AlphaFoldDB" id="A0A133XGY6"/>